<dbReference type="AlphaFoldDB" id="A0A061R5P7"/>
<evidence type="ECO:0000313" key="1">
    <source>
        <dbReference type="EMBL" id="JAC66069.1"/>
    </source>
</evidence>
<organism evidence="1">
    <name type="scientific">Tetraselmis sp. GSL018</name>
    <dbReference type="NCBI Taxonomy" id="582737"/>
    <lineage>
        <taxon>Eukaryota</taxon>
        <taxon>Viridiplantae</taxon>
        <taxon>Chlorophyta</taxon>
        <taxon>core chlorophytes</taxon>
        <taxon>Chlorodendrophyceae</taxon>
        <taxon>Chlorodendrales</taxon>
        <taxon>Chlorodendraceae</taxon>
        <taxon>Tetraselmis</taxon>
    </lineage>
</organism>
<accession>A0A061R5P7</accession>
<gene>
    <name evidence="1" type="ORF">TSPGSL018_14553</name>
</gene>
<protein>
    <submittedName>
        <fullName evidence="1">Uncharacterized protein</fullName>
    </submittedName>
</protein>
<reference evidence="1" key="1">
    <citation type="submission" date="2014-05" db="EMBL/GenBank/DDBJ databases">
        <title>The transcriptome of the halophilic microalga Tetraselmis sp. GSL018 isolated from the Great Salt Lake, Utah.</title>
        <authorList>
            <person name="Jinkerson R.E."/>
            <person name="D'Adamo S."/>
            <person name="Posewitz M.C."/>
        </authorList>
    </citation>
    <scope>NUCLEOTIDE SEQUENCE</scope>
    <source>
        <strain evidence="1">GSL018</strain>
    </source>
</reference>
<sequence length="158" mass="17585">LDLEAPITKVLHLMQRLDEAKDGKLTPEMKKDISAMKEALQQSPNLNVPNLKAQLEKMDADYYSSGIGQYLIENTMHDSFSDREASTGKASRRETPSFSLGLQRRSTAFLSEMQRLCGDISPKETIDFPTWTANDLSNFMVAVHPDADSMSKNGSTPT</sequence>
<feature type="non-terminal residue" evidence="1">
    <location>
        <position position="1"/>
    </location>
</feature>
<name>A0A061R5P7_9CHLO</name>
<proteinExistence type="predicted"/>
<dbReference type="EMBL" id="GBEZ01020616">
    <property type="protein sequence ID" value="JAC66069.1"/>
    <property type="molecule type" value="Transcribed_RNA"/>
</dbReference>